<evidence type="ECO:0000313" key="2">
    <source>
        <dbReference type="Proteomes" id="UP001055072"/>
    </source>
</evidence>
<comment type="caution">
    <text evidence="1">The sequence shown here is derived from an EMBL/GenBank/DDBJ whole genome shotgun (WGS) entry which is preliminary data.</text>
</comment>
<accession>A0ACB8UEW9</accession>
<dbReference type="Proteomes" id="UP001055072">
    <property type="component" value="Unassembled WGS sequence"/>
</dbReference>
<evidence type="ECO:0000313" key="1">
    <source>
        <dbReference type="EMBL" id="KAI0092912.1"/>
    </source>
</evidence>
<dbReference type="EMBL" id="MU274903">
    <property type="protein sequence ID" value="KAI0092912.1"/>
    <property type="molecule type" value="Genomic_DNA"/>
</dbReference>
<sequence length="273" mass="30208">MTSTAHKTNTPISNAGASSSTEQSIGSNFRRRAVEVCEGYISQFSRGEKSKVDVIKSLYTAIFSNDDNGEELEFEALARNASFSNFLEKVEEICQSHSAAGMRGRAIEVQPIGKAVHEVKDTAENEEEVERARSVERGRGASPSATKSSKKPFIKAILSFIANRQTCITEDDLRPELRETLRCKGIYARDITATKNVVICQPDCPQIPNPIWSNILLSKFVDLDRVFSVLHSIEGDAAETYKVGDLELTARPTKPKKHVASTGKWSIAFECYK</sequence>
<keyword evidence="2" id="KW-1185">Reference proteome</keyword>
<gene>
    <name evidence="1" type="ORF">BDY19DRAFT_990588</name>
</gene>
<organism evidence="1 2">
    <name type="scientific">Irpex rosettiformis</name>
    <dbReference type="NCBI Taxonomy" id="378272"/>
    <lineage>
        <taxon>Eukaryota</taxon>
        <taxon>Fungi</taxon>
        <taxon>Dikarya</taxon>
        <taxon>Basidiomycota</taxon>
        <taxon>Agaricomycotina</taxon>
        <taxon>Agaricomycetes</taxon>
        <taxon>Polyporales</taxon>
        <taxon>Irpicaceae</taxon>
        <taxon>Irpex</taxon>
    </lineage>
</organism>
<name>A0ACB8UEW9_9APHY</name>
<protein>
    <submittedName>
        <fullName evidence="1">Uncharacterized protein</fullName>
    </submittedName>
</protein>
<proteinExistence type="predicted"/>
<reference evidence="1" key="1">
    <citation type="journal article" date="2021" name="Environ. Microbiol.">
        <title>Gene family expansions and transcriptome signatures uncover fungal adaptations to wood decay.</title>
        <authorList>
            <person name="Hage H."/>
            <person name="Miyauchi S."/>
            <person name="Viragh M."/>
            <person name="Drula E."/>
            <person name="Min B."/>
            <person name="Chaduli D."/>
            <person name="Navarro D."/>
            <person name="Favel A."/>
            <person name="Norest M."/>
            <person name="Lesage-Meessen L."/>
            <person name="Balint B."/>
            <person name="Merenyi Z."/>
            <person name="de Eugenio L."/>
            <person name="Morin E."/>
            <person name="Martinez A.T."/>
            <person name="Baldrian P."/>
            <person name="Stursova M."/>
            <person name="Martinez M.J."/>
            <person name="Novotny C."/>
            <person name="Magnuson J.K."/>
            <person name="Spatafora J.W."/>
            <person name="Maurice S."/>
            <person name="Pangilinan J."/>
            <person name="Andreopoulos W."/>
            <person name="LaButti K."/>
            <person name="Hundley H."/>
            <person name="Na H."/>
            <person name="Kuo A."/>
            <person name="Barry K."/>
            <person name="Lipzen A."/>
            <person name="Henrissat B."/>
            <person name="Riley R."/>
            <person name="Ahrendt S."/>
            <person name="Nagy L.G."/>
            <person name="Grigoriev I.V."/>
            <person name="Martin F."/>
            <person name="Rosso M.N."/>
        </authorList>
    </citation>
    <scope>NUCLEOTIDE SEQUENCE</scope>
    <source>
        <strain evidence="1">CBS 384.51</strain>
    </source>
</reference>